<evidence type="ECO:0000259" key="1">
    <source>
        <dbReference type="PROSITE" id="PS50011"/>
    </source>
</evidence>
<dbReference type="Pfam" id="PF00069">
    <property type="entry name" value="Pkinase"/>
    <property type="match status" value="1"/>
</dbReference>
<dbReference type="GO" id="GO:0004672">
    <property type="term" value="F:protein kinase activity"/>
    <property type="evidence" value="ECO:0007669"/>
    <property type="project" value="InterPro"/>
</dbReference>
<reference evidence="2" key="2">
    <citation type="submission" date="2018-03" db="EMBL/GenBank/DDBJ databases">
        <title>The Triticum urartu genome reveals the dynamic nature of wheat genome evolution.</title>
        <authorList>
            <person name="Ling H."/>
            <person name="Ma B."/>
            <person name="Shi X."/>
            <person name="Liu H."/>
            <person name="Dong L."/>
            <person name="Sun H."/>
            <person name="Cao Y."/>
            <person name="Gao Q."/>
            <person name="Zheng S."/>
            <person name="Li Y."/>
            <person name="Yu Y."/>
            <person name="Du H."/>
            <person name="Qi M."/>
            <person name="Li Y."/>
            <person name="Yu H."/>
            <person name="Cui Y."/>
            <person name="Wang N."/>
            <person name="Chen C."/>
            <person name="Wu H."/>
            <person name="Zhao Y."/>
            <person name="Zhang J."/>
            <person name="Li Y."/>
            <person name="Zhou W."/>
            <person name="Zhang B."/>
            <person name="Hu W."/>
            <person name="Eijk M."/>
            <person name="Tang J."/>
            <person name="Witsenboer H."/>
            <person name="Zhao S."/>
            <person name="Li Z."/>
            <person name="Zhang A."/>
            <person name="Wang D."/>
            <person name="Liang C."/>
        </authorList>
    </citation>
    <scope>NUCLEOTIDE SEQUENCE [LARGE SCALE GENOMIC DNA]</scope>
    <source>
        <strain evidence="2">cv. G1812</strain>
    </source>
</reference>
<reference evidence="3" key="1">
    <citation type="journal article" date="2013" name="Nature">
        <title>Draft genome of the wheat A-genome progenitor Triticum urartu.</title>
        <authorList>
            <person name="Ling H.Q."/>
            <person name="Zhao S."/>
            <person name="Liu D."/>
            <person name="Wang J."/>
            <person name="Sun H."/>
            <person name="Zhang C."/>
            <person name="Fan H."/>
            <person name="Li D."/>
            <person name="Dong L."/>
            <person name="Tao Y."/>
            <person name="Gao C."/>
            <person name="Wu H."/>
            <person name="Li Y."/>
            <person name="Cui Y."/>
            <person name="Guo X."/>
            <person name="Zheng S."/>
            <person name="Wang B."/>
            <person name="Yu K."/>
            <person name="Liang Q."/>
            <person name="Yang W."/>
            <person name="Lou X."/>
            <person name="Chen J."/>
            <person name="Feng M."/>
            <person name="Jian J."/>
            <person name="Zhang X."/>
            <person name="Luo G."/>
            <person name="Jiang Y."/>
            <person name="Liu J."/>
            <person name="Wang Z."/>
            <person name="Sha Y."/>
            <person name="Zhang B."/>
            <person name="Wu H."/>
            <person name="Tang D."/>
            <person name="Shen Q."/>
            <person name="Xue P."/>
            <person name="Zou S."/>
            <person name="Wang X."/>
            <person name="Liu X."/>
            <person name="Wang F."/>
            <person name="Yang Y."/>
            <person name="An X."/>
            <person name="Dong Z."/>
            <person name="Zhang K."/>
            <person name="Zhang X."/>
            <person name="Luo M.C."/>
            <person name="Dvorak J."/>
            <person name="Tong Y."/>
            <person name="Wang J."/>
            <person name="Yang H."/>
            <person name="Li Z."/>
            <person name="Wang D."/>
            <person name="Zhang A."/>
            <person name="Wang J."/>
        </authorList>
    </citation>
    <scope>NUCLEOTIDE SEQUENCE</scope>
    <source>
        <strain evidence="3">cv. G1812</strain>
    </source>
</reference>
<protein>
    <recommendedName>
        <fullName evidence="1">Protein kinase domain-containing protein</fullName>
    </recommendedName>
</protein>
<reference evidence="2" key="3">
    <citation type="submission" date="2022-06" db="UniProtKB">
        <authorList>
            <consortium name="EnsemblPlants"/>
        </authorList>
    </citation>
    <scope>IDENTIFICATION</scope>
</reference>
<dbReference type="InterPro" id="IPR008271">
    <property type="entry name" value="Ser/Thr_kinase_AS"/>
</dbReference>
<dbReference type="Gramene" id="TuG1812G0500001545.01.T02">
    <property type="protein sequence ID" value="TuG1812G0500001545.01.T02"/>
    <property type="gene ID" value="TuG1812G0500001545.01"/>
</dbReference>
<evidence type="ECO:0000313" key="2">
    <source>
        <dbReference type="EnsemblPlants" id="TuG1812G0500001545.01.T01"/>
    </source>
</evidence>
<keyword evidence="3" id="KW-1185">Reference proteome</keyword>
<dbReference type="GO" id="GO:0005524">
    <property type="term" value="F:ATP binding"/>
    <property type="evidence" value="ECO:0007669"/>
    <property type="project" value="InterPro"/>
</dbReference>
<feature type="domain" description="Protein kinase" evidence="1">
    <location>
        <begin position="1"/>
        <end position="78"/>
    </location>
</feature>
<dbReference type="PROSITE" id="PS50011">
    <property type="entry name" value="PROTEIN_KINASE_DOM"/>
    <property type="match status" value="1"/>
</dbReference>
<accession>A0A8R7UHP3</accession>
<dbReference type="PANTHER" id="PTHR45707">
    <property type="entry name" value="C2 CALCIUM/LIPID-BINDING PLANT PHOSPHORIBOSYLTRANSFERASE FAMILY PROTEIN"/>
    <property type="match status" value="1"/>
</dbReference>
<dbReference type="EnsemblPlants" id="TuG1812G0500001545.01.T02">
    <property type="protein sequence ID" value="TuG1812G0500001545.01.T02"/>
    <property type="gene ID" value="TuG1812G0500001545.01"/>
</dbReference>
<organism evidence="2 3">
    <name type="scientific">Triticum urartu</name>
    <name type="common">Red wild einkorn</name>
    <name type="synonym">Crithodium urartu</name>
    <dbReference type="NCBI Taxonomy" id="4572"/>
    <lineage>
        <taxon>Eukaryota</taxon>
        <taxon>Viridiplantae</taxon>
        <taxon>Streptophyta</taxon>
        <taxon>Embryophyta</taxon>
        <taxon>Tracheophyta</taxon>
        <taxon>Spermatophyta</taxon>
        <taxon>Magnoliopsida</taxon>
        <taxon>Liliopsida</taxon>
        <taxon>Poales</taxon>
        <taxon>Poaceae</taxon>
        <taxon>BOP clade</taxon>
        <taxon>Pooideae</taxon>
        <taxon>Triticodae</taxon>
        <taxon>Triticeae</taxon>
        <taxon>Triticinae</taxon>
        <taxon>Triticum</taxon>
    </lineage>
</organism>
<dbReference type="SUPFAM" id="SSF56112">
    <property type="entry name" value="Protein kinase-like (PK-like)"/>
    <property type="match status" value="1"/>
</dbReference>
<dbReference type="InterPro" id="IPR000719">
    <property type="entry name" value="Prot_kinase_dom"/>
</dbReference>
<sequence>MIDALICMKKALTNNQGICKDLPYLHTNCIIHLDLKHENILLDDNMMPKILNFCLSKLLQGKAKPSYCSKTGRQNWNC</sequence>
<dbReference type="PROSITE" id="PS00108">
    <property type="entry name" value="PROTEIN_KINASE_ST"/>
    <property type="match status" value="1"/>
</dbReference>
<dbReference type="AlphaFoldDB" id="A0A8R7UHP3"/>
<dbReference type="InterPro" id="IPR011009">
    <property type="entry name" value="Kinase-like_dom_sf"/>
</dbReference>
<dbReference type="Gramene" id="TuG1812G0500001545.01.T01">
    <property type="protein sequence ID" value="TuG1812G0500001545.01.T01"/>
    <property type="gene ID" value="TuG1812G0500001545.01"/>
</dbReference>
<dbReference type="Gene3D" id="1.10.510.10">
    <property type="entry name" value="Transferase(Phosphotransferase) domain 1"/>
    <property type="match status" value="1"/>
</dbReference>
<name>A0A8R7UHP3_TRIUA</name>
<dbReference type="Proteomes" id="UP000015106">
    <property type="component" value="Chromosome 5"/>
</dbReference>
<evidence type="ECO:0000313" key="3">
    <source>
        <dbReference type="Proteomes" id="UP000015106"/>
    </source>
</evidence>
<proteinExistence type="predicted"/>
<dbReference type="EnsemblPlants" id="TuG1812G0500001545.01.T01">
    <property type="protein sequence ID" value="TuG1812G0500001545.01.T01"/>
    <property type="gene ID" value="TuG1812G0500001545.01"/>
</dbReference>